<sequence length="478" mass="54043">MSDFNRAIRSMFRKPMKSILLLCVVTFIGVFMVVGFATKNTNVNLQDNARQAIGASYQLELNMNNRRERLLELSEKLGEKEGEIDGYWQKQTESGQWLTGTDNEFETVFYEDVMKISEVDGISKFNITTLDTAVNPYNFKRIEDKNADQSYDLKGVHLIGNYSSNMDKNFVNGNVELIEGRHITNEDKDVCIISEELAKLNQLNVGDSIQFNDSHDLNKSEVYTANIIGIYKTSKPIPATITGDTYRSENTIFTDLRFPEKPSGHKDDPLFMTATFKVDDVNQYEEVKERILDTDINWERYDLLDDKGNLDTMSSNFNTLEETSNMMIIVITIASFIILTLIFIFWIKTRSKEVAIYMSLGLTKFNIIKQILIEALLVGIVALSISAIASIPVSKIAVNYIVDNQVQQMEEQQIMQQGQVSGYDENAGQSVKGTEVKITPSIYGTSFATILILEVLTVNVAGILIMKKKPKEILSEMS</sequence>
<dbReference type="Pfam" id="PF12704">
    <property type="entry name" value="MacB_PCD"/>
    <property type="match status" value="1"/>
</dbReference>
<dbReference type="Proteomes" id="UP000603474">
    <property type="component" value="Unassembled WGS sequence"/>
</dbReference>
<accession>A0ABR7K8B5</accession>
<keyword evidence="3 6" id="KW-0812">Transmembrane</keyword>
<feature type="transmembrane region" description="Helical" evidence="6">
    <location>
        <begin position="367"/>
        <end position="391"/>
    </location>
</feature>
<protein>
    <submittedName>
        <fullName evidence="9">ABC transporter permease</fullName>
    </submittedName>
</protein>
<evidence type="ECO:0000256" key="2">
    <source>
        <dbReference type="ARBA" id="ARBA00022475"/>
    </source>
</evidence>
<feature type="transmembrane region" description="Helical" evidence="6">
    <location>
        <begin position="442"/>
        <end position="465"/>
    </location>
</feature>
<keyword evidence="4 6" id="KW-1133">Transmembrane helix</keyword>
<evidence type="ECO:0000313" key="10">
    <source>
        <dbReference type="Proteomes" id="UP000603474"/>
    </source>
</evidence>
<proteinExistence type="predicted"/>
<evidence type="ECO:0000256" key="6">
    <source>
        <dbReference type="SAM" id="Phobius"/>
    </source>
</evidence>
<comment type="subcellular location">
    <subcellularLocation>
        <location evidence="1">Cell membrane</location>
        <topology evidence="1">Multi-pass membrane protein</topology>
    </subcellularLocation>
</comment>
<reference evidence="9 10" key="1">
    <citation type="submission" date="2020-08" db="EMBL/GenBank/DDBJ databases">
        <authorList>
            <person name="Liu C."/>
            <person name="Sun Q."/>
        </authorList>
    </citation>
    <scope>NUCLEOTIDE SEQUENCE [LARGE SCALE GENOMIC DNA]</scope>
    <source>
        <strain evidence="9 10">NSJ-22</strain>
    </source>
</reference>
<evidence type="ECO:0000256" key="3">
    <source>
        <dbReference type="ARBA" id="ARBA00022692"/>
    </source>
</evidence>
<evidence type="ECO:0000259" key="8">
    <source>
        <dbReference type="Pfam" id="PF12704"/>
    </source>
</evidence>
<evidence type="ECO:0000256" key="5">
    <source>
        <dbReference type="ARBA" id="ARBA00023136"/>
    </source>
</evidence>
<keyword evidence="10" id="KW-1185">Reference proteome</keyword>
<organism evidence="9 10">
    <name type="scientific">Catenibacterium faecis</name>
    <dbReference type="NCBI Taxonomy" id="2764323"/>
    <lineage>
        <taxon>Bacteria</taxon>
        <taxon>Bacillati</taxon>
        <taxon>Bacillota</taxon>
        <taxon>Erysipelotrichia</taxon>
        <taxon>Erysipelotrichales</taxon>
        <taxon>Coprobacillaceae</taxon>
        <taxon>Catenibacterium</taxon>
    </lineage>
</organism>
<name>A0ABR7K8B5_9FIRM</name>
<feature type="transmembrane region" description="Helical" evidence="6">
    <location>
        <begin position="326"/>
        <end position="347"/>
    </location>
</feature>
<dbReference type="PANTHER" id="PTHR30572">
    <property type="entry name" value="MEMBRANE COMPONENT OF TRANSPORTER-RELATED"/>
    <property type="match status" value="1"/>
</dbReference>
<evidence type="ECO:0000256" key="1">
    <source>
        <dbReference type="ARBA" id="ARBA00004651"/>
    </source>
</evidence>
<dbReference type="RefSeq" id="WP_117517371.1">
    <property type="nucleotide sequence ID" value="NZ_JACRWG010000001.1"/>
</dbReference>
<evidence type="ECO:0000256" key="4">
    <source>
        <dbReference type="ARBA" id="ARBA00022989"/>
    </source>
</evidence>
<keyword evidence="5 6" id="KW-0472">Membrane</keyword>
<dbReference type="InterPro" id="IPR025857">
    <property type="entry name" value="MacB_PCD"/>
</dbReference>
<keyword evidence="2" id="KW-1003">Cell membrane</keyword>
<dbReference type="InterPro" id="IPR050250">
    <property type="entry name" value="Macrolide_Exporter_MacB"/>
</dbReference>
<dbReference type="InterPro" id="IPR003838">
    <property type="entry name" value="ABC3_permease_C"/>
</dbReference>
<gene>
    <name evidence="9" type="ORF">H8909_00480</name>
</gene>
<dbReference type="EMBL" id="JACRWG010000001">
    <property type="protein sequence ID" value="MBC6008742.1"/>
    <property type="molecule type" value="Genomic_DNA"/>
</dbReference>
<evidence type="ECO:0000313" key="9">
    <source>
        <dbReference type="EMBL" id="MBC6008742.1"/>
    </source>
</evidence>
<evidence type="ECO:0000259" key="7">
    <source>
        <dbReference type="Pfam" id="PF02687"/>
    </source>
</evidence>
<dbReference type="PANTHER" id="PTHR30572:SF9">
    <property type="entry name" value="ABC TRANSPORTER PERMEASE PROTEIN"/>
    <property type="match status" value="1"/>
</dbReference>
<feature type="domain" description="MacB-like periplasmic core" evidence="8">
    <location>
        <begin position="124"/>
        <end position="291"/>
    </location>
</feature>
<comment type="caution">
    <text evidence="9">The sequence shown here is derived from an EMBL/GenBank/DDBJ whole genome shotgun (WGS) entry which is preliminary data.</text>
</comment>
<dbReference type="Pfam" id="PF02687">
    <property type="entry name" value="FtsX"/>
    <property type="match status" value="1"/>
</dbReference>
<feature type="domain" description="ABC3 transporter permease C-terminal" evidence="7">
    <location>
        <begin position="326"/>
        <end position="470"/>
    </location>
</feature>